<dbReference type="EMBL" id="JAPPUX010000003">
    <property type="protein sequence ID" value="MCY4727208.1"/>
    <property type="molecule type" value="Genomic_DNA"/>
</dbReference>
<dbReference type="InterPro" id="IPR018060">
    <property type="entry name" value="HTH_AraC"/>
</dbReference>
<comment type="caution">
    <text evidence="5">The sequence shown here is derived from an EMBL/GenBank/DDBJ whole genome shotgun (WGS) entry which is preliminary data.</text>
</comment>
<dbReference type="PROSITE" id="PS01124">
    <property type="entry name" value="HTH_ARAC_FAMILY_2"/>
    <property type="match status" value="1"/>
</dbReference>
<evidence type="ECO:0000313" key="6">
    <source>
        <dbReference type="Proteomes" id="UP001074726"/>
    </source>
</evidence>
<protein>
    <submittedName>
        <fullName evidence="5">AraC family transcriptional regulator</fullName>
    </submittedName>
</protein>
<dbReference type="Proteomes" id="UP001074726">
    <property type="component" value="Unassembled WGS sequence"/>
</dbReference>
<evidence type="ECO:0000259" key="4">
    <source>
        <dbReference type="PROSITE" id="PS01124"/>
    </source>
</evidence>
<keyword evidence="3" id="KW-0804">Transcription</keyword>
<evidence type="ECO:0000256" key="1">
    <source>
        <dbReference type="ARBA" id="ARBA00023015"/>
    </source>
</evidence>
<dbReference type="SMART" id="SM00342">
    <property type="entry name" value="HTH_ARAC"/>
    <property type="match status" value="1"/>
</dbReference>
<dbReference type="PANTHER" id="PTHR46796:SF15">
    <property type="entry name" value="BLL1074 PROTEIN"/>
    <property type="match status" value="1"/>
</dbReference>
<dbReference type="PANTHER" id="PTHR46796">
    <property type="entry name" value="HTH-TYPE TRANSCRIPTIONAL ACTIVATOR RHAS-RELATED"/>
    <property type="match status" value="1"/>
</dbReference>
<reference evidence="5" key="1">
    <citation type="submission" date="2022-08" db="EMBL/GenBank/DDBJ databases">
        <title>Genome sequencing of Nocardioides sp. STR2.</title>
        <authorList>
            <person name="So Y."/>
        </authorList>
    </citation>
    <scope>NUCLEOTIDE SEQUENCE</scope>
    <source>
        <strain evidence="5">STR2</strain>
    </source>
</reference>
<name>A0ABT4CE12_9ACTN</name>
<evidence type="ECO:0000256" key="2">
    <source>
        <dbReference type="ARBA" id="ARBA00023125"/>
    </source>
</evidence>
<keyword evidence="6" id="KW-1185">Reference proteome</keyword>
<dbReference type="Pfam" id="PF12833">
    <property type="entry name" value="HTH_18"/>
    <property type="match status" value="1"/>
</dbReference>
<accession>A0ABT4CE12</accession>
<evidence type="ECO:0000256" key="3">
    <source>
        <dbReference type="ARBA" id="ARBA00023163"/>
    </source>
</evidence>
<dbReference type="InterPro" id="IPR009057">
    <property type="entry name" value="Homeodomain-like_sf"/>
</dbReference>
<keyword evidence="1" id="KW-0805">Transcription regulation</keyword>
<dbReference type="Gene3D" id="1.10.10.60">
    <property type="entry name" value="Homeodomain-like"/>
    <property type="match status" value="1"/>
</dbReference>
<dbReference type="InterPro" id="IPR050204">
    <property type="entry name" value="AraC_XylS_family_regulators"/>
</dbReference>
<evidence type="ECO:0000313" key="5">
    <source>
        <dbReference type="EMBL" id="MCY4727208.1"/>
    </source>
</evidence>
<sequence>MPGHATTSFESSQHCLQVYVTPLGASRLFSAPASAIANQVVDLTDVIPDFDEGFRDRVWSAGRWDRRFALLDEALLGLAARSHEPDPMVAWMWRQIHTSHGSTRIADLVSETGMSHRHVTTRFSHVIGTTPKVAAAVVRFERAAAALHHHDSIADVAVRYGYADQSHLTREVVRFSGDTPAQLRAARRPTAHTALGAEPPP</sequence>
<proteinExistence type="predicted"/>
<gene>
    <name evidence="5" type="ORF">NYO98_13045</name>
</gene>
<keyword evidence="2" id="KW-0238">DNA-binding</keyword>
<dbReference type="RefSeq" id="WP_268112162.1">
    <property type="nucleotide sequence ID" value="NZ_JAPPUX010000003.1"/>
</dbReference>
<organism evidence="5 6">
    <name type="scientific">Nocardioides pini</name>
    <dbReference type="NCBI Taxonomy" id="2975053"/>
    <lineage>
        <taxon>Bacteria</taxon>
        <taxon>Bacillati</taxon>
        <taxon>Actinomycetota</taxon>
        <taxon>Actinomycetes</taxon>
        <taxon>Propionibacteriales</taxon>
        <taxon>Nocardioidaceae</taxon>
        <taxon>Nocardioides</taxon>
    </lineage>
</organism>
<dbReference type="SUPFAM" id="SSF46689">
    <property type="entry name" value="Homeodomain-like"/>
    <property type="match status" value="1"/>
</dbReference>
<feature type="domain" description="HTH araC/xylS-type" evidence="4">
    <location>
        <begin position="86"/>
        <end position="186"/>
    </location>
</feature>